<dbReference type="GO" id="GO:0016020">
    <property type="term" value="C:membrane"/>
    <property type="evidence" value="ECO:0007669"/>
    <property type="project" value="UniProtKB-SubCell"/>
</dbReference>
<dbReference type="SMART" id="SM00060">
    <property type="entry name" value="FN3"/>
    <property type="match status" value="2"/>
</dbReference>
<reference evidence="6" key="1">
    <citation type="submission" date="2020-03" db="EMBL/GenBank/DDBJ databases">
        <authorList>
            <person name="Chebbi M.A."/>
            <person name="Drezen J.M."/>
        </authorList>
    </citation>
    <scope>NUCLEOTIDE SEQUENCE</scope>
    <source>
        <tissue evidence="6">Whole body</tissue>
    </source>
</reference>
<dbReference type="AlphaFoldDB" id="A0A8J5RA04"/>
<evidence type="ECO:0000259" key="5">
    <source>
        <dbReference type="PROSITE" id="PS50853"/>
    </source>
</evidence>
<dbReference type="PROSITE" id="PS50853">
    <property type="entry name" value="FN3"/>
    <property type="match status" value="2"/>
</dbReference>
<name>A0A8J5RA04_9HYME</name>
<keyword evidence="3" id="KW-0472">Membrane</keyword>
<feature type="domain" description="Ig-like" evidence="4">
    <location>
        <begin position="52"/>
        <end position="153"/>
    </location>
</feature>
<dbReference type="PANTHER" id="PTHR44170:SF54">
    <property type="entry name" value="FI24025P1"/>
    <property type="match status" value="1"/>
</dbReference>
<reference evidence="6" key="2">
    <citation type="submission" date="2021-04" db="EMBL/GenBank/DDBJ databases">
        <title>Genome-wide patterns of bracovirus chromosomal integration into multiple host tissues during parasitism.</title>
        <authorList>
            <person name="Chebbi M.A.C."/>
        </authorList>
    </citation>
    <scope>NUCLEOTIDE SEQUENCE</scope>
    <source>
        <tissue evidence="6">Whole body</tissue>
    </source>
</reference>
<feature type="domain" description="Ig-like" evidence="4">
    <location>
        <begin position="344"/>
        <end position="444"/>
    </location>
</feature>
<dbReference type="InterPro" id="IPR003961">
    <property type="entry name" value="FN3_dom"/>
</dbReference>
<dbReference type="CDD" id="cd00096">
    <property type="entry name" value="Ig"/>
    <property type="match status" value="2"/>
</dbReference>
<feature type="transmembrane region" description="Helical" evidence="3">
    <location>
        <begin position="767"/>
        <end position="788"/>
    </location>
</feature>
<gene>
    <name evidence="6" type="ORF">G9C98_005136</name>
</gene>
<dbReference type="InterPro" id="IPR003598">
    <property type="entry name" value="Ig_sub2"/>
</dbReference>
<keyword evidence="3" id="KW-1133">Transmembrane helix</keyword>
<dbReference type="GO" id="GO:0009653">
    <property type="term" value="P:anatomical structure morphogenesis"/>
    <property type="evidence" value="ECO:0007669"/>
    <property type="project" value="UniProtKB-ARBA"/>
</dbReference>
<dbReference type="GO" id="GO:0030154">
    <property type="term" value="P:cell differentiation"/>
    <property type="evidence" value="ECO:0007669"/>
    <property type="project" value="UniProtKB-ARBA"/>
</dbReference>
<evidence type="ECO:0000256" key="3">
    <source>
        <dbReference type="SAM" id="Phobius"/>
    </source>
</evidence>
<keyword evidence="2" id="KW-0393">Immunoglobulin domain</keyword>
<evidence type="ECO:0008006" key="8">
    <source>
        <dbReference type="Google" id="ProtNLM"/>
    </source>
</evidence>
<proteinExistence type="predicted"/>
<evidence type="ECO:0000256" key="1">
    <source>
        <dbReference type="ARBA" id="ARBA00023157"/>
    </source>
</evidence>
<dbReference type="PROSITE" id="PS50835">
    <property type="entry name" value="IG_LIKE"/>
    <property type="match status" value="5"/>
</dbReference>
<evidence type="ECO:0000256" key="2">
    <source>
        <dbReference type="ARBA" id="ARBA00023319"/>
    </source>
</evidence>
<keyword evidence="3" id="KW-0812">Transmembrane</keyword>
<dbReference type="Pfam" id="PF13927">
    <property type="entry name" value="Ig_3"/>
    <property type="match status" value="2"/>
</dbReference>
<dbReference type="Pfam" id="PF00041">
    <property type="entry name" value="fn3"/>
    <property type="match status" value="2"/>
</dbReference>
<dbReference type="SMART" id="SM00408">
    <property type="entry name" value="IGc2"/>
    <property type="match status" value="5"/>
</dbReference>
<dbReference type="Proteomes" id="UP000729913">
    <property type="component" value="Unassembled WGS sequence"/>
</dbReference>
<sequence>MSCLEYCCWVITYCTLYTVHDSPSSLSWTNLSRSFTSRHYAWINAATLEILPTGEVQSKPSGSKIFFTCKLSGVNDPTLGTIQWRDPFDRVIESRSLFSSNGKPGNPVVFTEKNLDNSLSLFFNPLKEDQTGLYTCIGTYAQTEIFNKSVNVQTIDAIKWVDAPETQYAVVGKEYRIKCQVSARPAPSVGWYLENKEISTDDHYIVETHALKIIDVMDEDSGSYICRATVQQTGEVQERLINLIVQEAPKLQENSSEVEIIEGKTSSITVCKSTAGKPPPLYSWVKSLSKENLTTVNRFGVDRDTGVLTITDVRREDSGEYQCIAENPAGAANIIIRVNVIEKPKIMEFINKTQVAQKDVEITCKAYGRPPPTVVFKKQTKDKPFTNGRQANDDRIELTSQTLDSNGETIATLSIQRILREDDGIYECIATNKVGSSYKNGHLTVEFPPSFASMTNHSVWTWERRPVNLTCIAESIPNATIQWFHGERLISPSELSGSEAYAQFGNGPISTLRVTPIDSRYYGHYRCHAKNVHGEKIHTIQLKEGKRPDVIPQARMSEVTATTMAFTIVPPPMEPELPVRTITVQYREYNQQWADARNKTWALNSPYILEQLNPATTYVFRFHATNDVGSGNWGANFEENTPMRTVPNPPKFQPRTDNPSYDLSLYGYQYELNWIAPPDNGEPIDKYEIQYCEVKRISGDWIQQDNTCLRDEIKGQRSKHMIRKLIPDTVYRIELKAHNVIGFGKSEVMQFKTAKAQNTPVLHQGPLISSAAIIGIVIAILILMLVLLDLICCCTHRAGIIFYVCERSRRKPIDEEDAKLGREEKEPLKEEKKITPIIDSGLRRETSITFDGKRSISKTGFVGKDSAV</sequence>
<dbReference type="CDD" id="cd00063">
    <property type="entry name" value="FN3"/>
    <property type="match status" value="2"/>
</dbReference>
<dbReference type="InterPro" id="IPR007110">
    <property type="entry name" value="Ig-like_dom"/>
</dbReference>
<dbReference type="EMBL" id="JAAOIC020000002">
    <property type="protein sequence ID" value="KAG8042502.1"/>
    <property type="molecule type" value="Genomic_DNA"/>
</dbReference>
<evidence type="ECO:0000313" key="6">
    <source>
        <dbReference type="EMBL" id="KAG8042502.1"/>
    </source>
</evidence>
<dbReference type="InterPro" id="IPR013098">
    <property type="entry name" value="Ig_I-set"/>
</dbReference>
<keyword evidence="7" id="KW-1185">Reference proteome</keyword>
<dbReference type="OrthoDB" id="10056271at2759"/>
<keyword evidence="1" id="KW-1015">Disulfide bond</keyword>
<dbReference type="PANTHER" id="PTHR44170">
    <property type="entry name" value="PROTEIN SIDEKICK"/>
    <property type="match status" value="1"/>
</dbReference>
<dbReference type="InterPro" id="IPR003599">
    <property type="entry name" value="Ig_sub"/>
</dbReference>
<protein>
    <recommendedName>
        <fullName evidence="8">Fasciclin-2</fullName>
    </recommendedName>
</protein>
<dbReference type="Pfam" id="PF07679">
    <property type="entry name" value="I-set"/>
    <property type="match status" value="2"/>
</dbReference>
<evidence type="ECO:0000313" key="7">
    <source>
        <dbReference type="Proteomes" id="UP000729913"/>
    </source>
</evidence>
<accession>A0A8J5RA04</accession>
<feature type="domain" description="Ig-like" evidence="4">
    <location>
        <begin position="172"/>
        <end position="242"/>
    </location>
</feature>
<dbReference type="FunFam" id="2.60.40.10:FF:000032">
    <property type="entry name" value="palladin isoform X1"/>
    <property type="match status" value="2"/>
</dbReference>
<feature type="domain" description="Fibronectin type-III" evidence="5">
    <location>
        <begin position="653"/>
        <end position="756"/>
    </location>
</feature>
<feature type="domain" description="Ig-like" evidence="4">
    <location>
        <begin position="449"/>
        <end position="543"/>
    </location>
</feature>
<dbReference type="SMART" id="SM00409">
    <property type="entry name" value="IG"/>
    <property type="match status" value="5"/>
</dbReference>
<evidence type="ECO:0000259" key="4">
    <source>
        <dbReference type="PROSITE" id="PS50835"/>
    </source>
</evidence>
<comment type="caution">
    <text evidence="6">The sequence shown here is derived from an EMBL/GenBank/DDBJ whole genome shotgun (WGS) entry which is preliminary data.</text>
</comment>
<feature type="domain" description="Ig-like" evidence="4">
    <location>
        <begin position="249"/>
        <end position="339"/>
    </location>
</feature>
<feature type="domain" description="Fibronectin type-III" evidence="5">
    <location>
        <begin position="548"/>
        <end position="644"/>
    </location>
</feature>
<dbReference type="GO" id="GO:0098609">
    <property type="term" value="P:cell-cell adhesion"/>
    <property type="evidence" value="ECO:0007669"/>
    <property type="project" value="TreeGrafter"/>
</dbReference>
<organism evidence="6 7">
    <name type="scientific">Cotesia typhae</name>
    <dbReference type="NCBI Taxonomy" id="2053667"/>
    <lineage>
        <taxon>Eukaryota</taxon>
        <taxon>Metazoa</taxon>
        <taxon>Ecdysozoa</taxon>
        <taxon>Arthropoda</taxon>
        <taxon>Hexapoda</taxon>
        <taxon>Insecta</taxon>
        <taxon>Pterygota</taxon>
        <taxon>Neoptera</taxon>
        <taxon>Endopterygota</taxon>
        <taxon>Hymenoptera</taxon>
        <taxon>Apocrita</taxon>
        <taxon>Ichneumonoidea</taxon>
        <taxon>Braconidae</taxon>
        <taxon>Microgastrinae</taxon>
        <taxon>Cotesia</taxon>
    </lineage>
</organism>